<dbReference type="Gene3D" id="3.30.1490.20">
    <property type="entry name" value="ATP-grasp fold, A domain"/>
    <property type="match status" value="1"/>
</dbReference>
<dbReference type="PANTHER" id="PTHR43334:SF1">
    <property type="entry name" value="3-HYDROXYPROPIONATE--COA LIGASE [ADP-FORMING]"/>
    <property type="match status" value="1"/>
</dbReference>
<organism evidence="4 5">
    <name type="scientific">Anaeroselena agilis</name>
    <dbReference type="NCBI Taxonomy" id="3063788"/>
    <lineage>
        <taxon>Bacteria</taxon>
        <taxon>Bacillati</taxon>
        <taxon>Bacillota</taxon>
        <taxon>Negativicutes</taxon>
        <taxon>Acetonemataceae</taxon>
        <taxon>Anaeroselena</taxon>
    </lineage>
</organism>
<evidence type="ECO:0000313" key="5">
    <source>
        <dbReference type="Proteomes" id="UP001254848"/>
    </source>
</evidence>
<keyword evidence="3" id="KW-0067">ATP-binding</keyword>
<dbReference type="EMBL" id="JAUOZS010000001">
    <property type="protein sequence ID" value="MDT8903381.1"/>
    <property type="molecule type" value="Genomic_DNA"/>
</dbReference>
<evidence type="ECO:0000256" key="3">
    <source>
        <dbReference type="ARBA" id="ARBA00022840"/>
    </source>
</evidence>
<proteinExistence type="predicted"/>
<dbReference type="Gene3D" id="3.30.470.20">
    <property type="entry name" value="ATP-grasp fold, B domain"/>
    <property type="match status" value="1"/>
</dbReference>
<dbReference type="RefSeq" id="WP_413781838.1">
    <property type="nucleotide sequence ID" value="NZ_JAUOZS010000001.1"/>
</dbReference>
<keyword evidence="2" id="KW-0547">Nucleotide-binding</keyword>
<sequence>MDCRKIITSSIAAGDAVIPELEAQQICRAYDIACPATVLAPGKAECIAAATSMGFPVVIKIFSRQIVHKSDVGGVVTGIATADELGRAYDRMLANIAKSAPGAEIGGVIVQKQMPKGVEVVVGGLRNDQFGPVVMFGMGGIYVEVFKDVSFRLAPLDKDEALRQVRETKVYKLLQGVRGDKPCDIDALCEVMVNTGKLLAEYPEIAELDFNPVFCYPDGCTVVDARLVLKSS</sequence>
<protein>
    <submittedName>
        <fullName evidence="4">Acetate--CoA ligase family protein</fullName>
    </submittedName>
</protein>
<dbReference type="InterPro" id="IPR013815">
    <property type="entry name" value="ATP_grasp_subdomain_1"/>
</dbReference>
<evidence type="ECO:0000256" key="1">
    <source>
        <dbReference type="ARBA" id="ARBA00022598"/>
    </source>
</evidence>
<dbReference type="Pfam" id="PF13549">
    <property type="entry name" value="ATP-grasp_5"/>
    <property type="match status" value="1"/>
</dbReference>
<keyword evidence="5" id="KW-1185">Reference proteome</keyword>
<reference evidence="4 5" key="1">
    <citation type="submission" date="2023-07" db="EMBL/GenBank/DDBJ databases">
        <title>The novel representative of Negativicutes class, Anaeroselena agilis gen. nov. sp. nov.</title>
        <authorList>
            <person name="Prokofeva M.I."/>
            <person name="Elcheninov A.G."/>
            <person name="Klyukina A."/>
            <person name="Kublanov I.V."/>
            <person name="Frolov E.N."/>
            <person name="Podosokorskaya O.A."/>
        </authorList>
    </citation>
    <scope>NUCLEOTIDE SEQUENCE [LARGE SCALE GENOMIC DNA]</scope>
    <source>
        <strain evidence="4 5">4137-cl</strain>
    </source>
</reference>
<dbReference type="GO" id="GO:0016874">
    <property type="term" value="F:ligase activity"/>
    <property type="evidence" value="ECO:0007669"/>
    <property type="project" value="UniProtKB-KW"/>
</dbReference>
<evidence type="ECO:0000313" key="4">
    <source>
        <dbReference type="EMBL" id="MDT8903381.1"/>
    </source>
</evidence>
<dbReference type="InterPro" id="IPR051538">
    <property type="entry name" value="Acyl-CoA_Synth/Transferase"/>
</dbReference>
<comment type="caution">
    <text evidence="4">The sequence shown here is derived from an EMBL/GenBank/DDBJ whole genome shotgun (WGS) entry which is preliminary data.</text>
</comment>
<dbReference type="SUPFAM" id="SSF56059">
    <property type="entry name" value="Glutathione synthetase ATP-binding domain-like"/>
    <property type="match status" value="1"/>
</dbReference>
<name>A0ABU3P5H6_9FIRM</name>
<evidence type="ECO:0000256" key="2">
    <source>
        <dbReference type="ARBA" id="ARBA00022741"/>
    </source>
</evidence>
<gene>
    <name evidence="4" type="ORF">Q4T40_19295</name>
</gene>
<dbReference type="Proteomes" id="UP001254848">
    <property type="component" value="Unassembled WGS sequence"/>
</dbReference>
<dbReference type="PANTHER" id="PTHR43334">
    <property type="entry name" value="ACETATE--COA LIGASE [ADP-FORMING]"/>
    <property type="match status" value="1"/>
</dbReference>
<keyword evidence="1 4" id="KW-0436">Ligase</keyword>
<accession>A0ABU3P5H6</accession>